<dbReference type="Proteomes" id="UP000503129">
    <property type="component" value="Chromosome"/>
</dbReference>
<dbReference type="GO" id="GO:0016758">
    <property type="term" value="F:hexosyltransferase activity"/>
    <property type="evidence" value="ECO:0007669"/>
    <property type="project" value="UniProtKB-ARBA"/>
</dbReference>
<dbReference type="Pfam" id="PF08241">
    <property type="entry name" value="Methyltransf_11"/>
    <property type="match status" value="1"/>
</dbReference>
<dbReference type="InterPro" id="IPR029063">
    <property type="entry name" value="SAM-dependent_MTases_sf"/>
</dbReference>
<dbReference type="InterPro" id="IPR029044">
    <property type="entry name" value="Nucleotide-diphossugar_trans"/>
</dbReference>
<keyword evidence="4" id="KW-1185">Reference proteome</keyword>
<dbReference type="SUPFAM" id="SSF53448">
    <property type="entry name" value="Nucleotide-diphospho-sugar transferases"/>
    <property type="match status" value="1"/>
</dbReference>
<gene>
    <name evidence="3" type="ORF">DP114_24685</name>
</gene>
<dbReference type="AlphaFoldDB" id="A0A856MK23"/>
<dbReference type="EMBL" id="CP030118">
    <property type="protein sequence ID" value="QDL10669.1"/>
    <property type="molecule type" value="Genomic_DNA"/>
</dbReference>
<keyword evidence="3" id="KW-0808">Transferase</keyword>
<feature type="domain" description="Methyltransferase type 11" evidence="2">
    <location>
        <begin position="413"/>
        <end position="461"/>
    </location>
</feature>
<evidence type="ECO:0000259" key="2">
    <source>
        <dbReference type="Pfam" id="PF08241"/>
    </source>
</evidence>
<dbReference type="KEGG" id="bsen:DP114_24685"/>
<evidence type="ECO:0000259" key="1">
    <source>
        <dbReference type="Pfam" id="PF00535"/>
    </source>
</evidence>
<dbReference type="PANTHER" id="PTHR22916:SF3">
    <property type="entry name" value="UDP-GLCNAC:BETAGAL BETA-1,3-N-ACETYLGLUCOSAMINYLTRANSFERASE-LIKE PROTEIN 1"/>
    <property type="match status" value="1"/>
</dbReference>
<dbReference type="GO" id="GO:0008757">
    <property type="term" value="F:S-adenosylmethionine-dependent methyltransferase activity"/>
    <property type="evidence" value="ECO:0007669"/>
    <property type="project" value="InterPro"/>
</dbReference>
<dbReference type="SUPFAM" id="SSF53335">
    <property type="entry name" value="S-adenosyl-L-methionine-dependent methyltransferases"/>
    <property type="match status" value="1"/>
</dbReference>
<organism evidence="3 4">
    <name type="scientific">Brasilonema sennae CENA114</name>
    <dbReference type="NCBI Taxonomy" id="415709"/>
    <lineage>
        <taxon>Bacteria</taxon>
        <taxon>Bacillati</taxon>
        <taxon>Cyanobacteriota</taxon>
        <taxon>Cyanophyceae</taxon>
        <taxon>Nostocales</taxon>
        <taxon>Scytonemataceae</taxon>
        <taxon>Brasilonema</taxon>
        <taxon>Bromeliae group (in: Brasilonema)</taxon>
    </lineage>
</organism>
<name>A0A856MK23_9CYAN</name>
<evidence type="ECO:0000313" key="4">
    <source>
        <dbReference type="Proteomes" id="UP000503129"/>
    </source>
</evidence>
<dbReference type="Gene3D" id="3.90.550.10">
    <property type="entry name" value="Spore Coat Polysaccharide Biosynthesis Protein SpsA, Chain A"/>
    <property type="match status" value="1"/>
</dbReference>
<dbReference type="InterPro" id="IPR001173">
    <property type="entry name" value="Glyco_trans_2-like"/>
</dbReference>
<protein>
    <submittedName>
        <fullName evidence="3">Glycosyl transferase family 2</fullName>
    </submittedName>
</protein>
<dbReference type="CDD" id="cd02440">
    <property type="entry name" value="AdoMet_MTases"/>
    <property type="match status" value="1"/>
</dbReference>
<dbReference type="RefSeq" id="WP_171977356.1">
    <property type="nucleotide sequence ID" value="NZ_CAWOXK010000001.1"/>
</dbReference>
<evidence type="ECO:0000313" key="3">
    <source>
        <dbReference type="EMBL" id="QDL10669.1"/>
    </source>
</evidence>
<accession>A0A856MK23</accession>
<sequence length="550" mass="62853">MESQPLVSVITPFFNTKKFIQEAIESVLTQSYQNWELLLIDDGSSDGSTVIAQHYADLYLEKVHYFEHDDHQNLGKSTSRNLGISKAKGKYIAFLDADDVFLPQKLEQQVAILQSQPETGMVYGPTQHWYSWTGEQQDYQRDNIRPLGVQPNTLFHPPSLVTQFLKIVGIVPCTCGLLIRREVIEAVSGFDDTIQHMFEDQVLLAKICLHAPVYVDSNCWDRYRQHSESSCSKAIQTGKYHPLKPNPAHQIYLNWLQKYITTHRVQDAELSNALEKALYPYHHPMLYFLLRVKNKVARIARKKFPGSVHRFLGTQLLGDKYIPPTGAMDFGSLRRVTPMSQAFGYDRGQPVDRYYIENFLAHYQEDVRGRVLEIGDDNYTRQFGGYVSSKDSVQRITQSDVLHVTKGNPKATIVGDLTCGDNIPSNSFDCFILTHTIQLIYDVRAAIKTVHRILKPGGVALVTVPGISHIGDYQWADYWCWSFTALSVKRMFEEFFPAENLQIETHGNVLVANAFLYGIASEELRQEELDYRDRNYQVTITIRAVKPDTV</sequence>
<dbReference type="Pfam" id="PF00535">
    <property type="entry name" value="Glycos_transf_2"/>
    <property type="match status" value="1"/>
</dbReference>
<dbReference type="Gene3D" id="3.40.50.150">
    <property type="entry name" value="Vaccinia Virus protein VP39"/>
    <property type="match status" value="1"/>
</dbReference>
<dbReference type="InterPro" id="IPR013216">
    <property type="entry name" value="Methyltransf_11"/>
</dbReference>
<feature type="domain" description="Glycosyltransferase 2-like" evidence="1">
    <location>
        <begin position="8"/>
        <end position="185"/>
    </location>
</feature>
<dbReference type="PANTHER" id="PTHR22916">
    <property type="entry name" value="GLYCOSYLTRANSFERASE"/>
    <property type="match status" value="1"/>
</dbReference>
<dbReference type="CDD" id="cd00761">
    <property type="entry name" value="Glyco_tranf_GTA_type"/>
    <property type="match status" value="1"/>
</dbReference>
<proteinExistence type="predicted"/>
<reference evidence="3 4" key="1">
    <citation type="submission" date="2018-06" db="EMBL/GenBank/DDBJ databases">
        <title>Comparative genomics of Brasilonema spp. strains.</title>
        <authorList>
            <person name="Alvarenga D.O."/>
            <person name="Fiore M.F."/>
            <person name="Varani A.M."/>
        </authorList>
    </citation>
    <scope>NUCLEOTIDE SEQUENCE [LARGE SCALE GENOMIC DNA]</scope>
    <source>
        <strain evidence="3 4">CENA114</strain>
    </source>
</reference>